<dbReference type="RefSeq" id="WP_390260036.1">
    <property type="nucleotide sequence ID" value="NZ_JBHUGH010000003.1"/>
</dbReference>
<proteinExistence type="predicted"/>
<dbReference type="Proteomes" id="UP001597353">
    <property type="component" value="Unassembled WGS sequence"/>
</dbReference>
<organism evidence="2 3">
    <name type="scientific">Halodurantibacterium flavum</name>
    <dbReference type="NCBI Taxonomy" id="1382802"/>
    <lineage>
        <taxon>Bacteria</taxon>
        <taxon>Pseudomonadati</taxon>
        <taxon>Pseudomonadota</taxon>
        <taxon>Alphaproteobacteria</taxon>
        <taxon>Rhodobacterales</taxon>
        <taxon>Paracoccaceae</taxon>
        <taxon>Halodurantibacterium</taxon>
    </lineage>
</organism>
<protein>
    <submittedName>
        <fullName evidence="2">AAA family ATPase</fullName>
    </submittedName>
</protein>
<dbReference type="Gene3D" id="3.40.50.300">
    <property type="entry name" value="P-loop containing nucleotide triphosphate hydrolases"/>
    <property type="match status" value="1"/>
</dbReference>
<dbReference type="InterPro" id="IPR003959">
    <property type="entry name" value="ATPase_AAA_core"/>
</dbReference>
<name>A0ABW4S515_9RHOB</name>
<reference evidence="3" key="1">
    <citation type="journal article" date="2019" name="Int. J. Syst. Evol. Microbiol.">
        <title>The Global Catalogue of Microorganisms (GCM) 10K type strain sequencing project: providing services to taxonomists for standard genome sequencing and annotation.</title>
        <authorList>
            <consortium name="The Broad Institute Genomics Platform"/>
            <consortium name="The Broad Institute Genome Sequencing Center for Infectious Disease"/>
            <person name="Wu L."/>
            <person name="Ma J."/>
        </authorList>
    </citation>
    <scope>NUCLEOTIDE SEQUENCE [LARGE SCALE GENOMIC DNA]</scope>
    <source>
        <strain evidence="3">CGMCC 4.7242</strain>
    </source>
</reference>
<comment type="caution">
    <text evidence="2">The sequence shown here is derived from an EMBL/GenBank/DDBJ whole genome shotgun (WGS) entry which is preliminary data.</text>
</comment>
<dbReference type="Pfam" id="PF00004">
    <property type="entry name" value="AAA"/>
    <property type="match status" value="1"/>
</dbReference>
<dbReference type="SUPFAM" id="SSF52540">
    <property type="entry name" value="P-loop containing nucleoside triphosphate hydrolases"/>
    <property type="match status" value="1"/>
</dbReference>
<dbReference type="PANTHER" id="PTHR30050:SF5">
    <property type="entry name" value="DNAA REGULATORY INACTIVATOR HDA"/>
    <property type="match status" value="1"/>
</dbReference>
<keyword evidence="3" id="KW-1185">Reference proteome</keyword>
<evidence type="ECO:0000259" key="1">
    <source>
        <dbReference type="Pfam" id="PF00004"/>
    </source>
</evidence>
<gene>
    <name evidence="2" type="ORF">ACFSGJ_05760</name>
</gene>
<dbReference type="EMBL" id="JBHUGH010000003">
    <property type="protein sequence ID" value="MFD1911722.1"/>
    <property type="molecule type" value="Genomic_DNA"/>
</dbReference>
<dbReference type="InterPro" id="IPR027417">
    <property type="entry name" value="P-loop_NTPase"/>
</dbReference>
<evidence type="ECO:0000313" key="3">
    <source>
        <dbReference type="Proteomes" id="UP001597353"/>
    </source>
</evidence>
<dbReference type="PANTHER" id="PTHR30050">
    <property type="entry name" value="CHROMOSOMAL REPLICATION INITIATOR PROTEIN DNAA"/>
    <property type="match status" value="1"/>
</dbReference>
<sequence>MAQLPLSLPVHEALGRADFHVSPANALAVATVADWQNWPLGKLILVGPPGSGKTHMANIWASETGAMIFQASDLASSSADALAFWGRVVIEDADDIATDREAEVTLFHLHNMIVAQGGRILLTAKAPPNRWPLILPDLASRMQATATATLVAPDDQLLSAVLLKLFSDRQITVSPALIAYLVTRMERSFGAARDLVERLDRAALAQGRAVTRNLAAEVLDSAEPPGA</sequence>
<dbReference type="Gene3D" id="1.10.8.60">
    <property type="match status" value="1"/>
</dbReference>
<accession>A0ABW4S515</accession>
<evidence type="ECO:0000313" key="2">
    <source>
        <dbReference type="EMBL" id="MFD1911722.1"/>
    </source>
</evidence>
<feature type="domain" description="ATPase AAA-type core" evidence="1">
    <location>
        <begin position="43"/>
        <end position="73"/>
    </location>
</feature>